<protein>
    <submittedName>
        <fullName evidence="2">Unannotated protein</fullName>
    </submittedName>
</protein>
<sequence length="229" mass="23278">MTKPRKIKPSSCSRTSSAGSPDAVCNWADRANAAVRTGRTSARTAAVRRGTSASTSALSLSNSAGSRTGPPCASIASSTASARHSSSSASTPPYGFWPSARRSAVGSPANSAFVPFGAVASSRVRVPARMAARCWAGVLSTRTATPEPSGTNAGYPVTFCPPTSRVTVGSKRPNVPEVHASVGARSASPTARATCRPTSPARPARSAVRSLLLPSTVPDGSTAANVIRR</sequence>
<evidence type="ECO:0000313" key="2">
    <source>
        <dbReference type="EMBL" id="CAB4928584.1"/>
    </source>
</evidence>
<organism evidence="2">
    <name type="scientific">freshwater metagenome</name>
    <dbReference type="NCBI Taxonomy" id="449393"/>
    <lineage>
        <taxon>unclassified sequences</taxon>
        <taxon>metagenomes</taxon>
        <taxon>ecological metagenomes</taxon>
    </lineage>
</organism>
<feature type="compositionally biased region" description="Low complexity" evidence="1">
    <location>
        <begin position="48"/>
        <end position="90"/>
    </location>
</feature>
<dbReference type="EMBL" id="CAFBLX010000443">
    <property type="protein sequence ID" value="CAB4928584.1"/>
    <property type="molecule type" value="Genomic_DNA"/>
</dbReference>
<proteinExistence type="predicted"/>
<reference evidence="2" key="1">
    <citation type="submission" date="2020-05" db="EMBL/GenBank/DDBJ databases">
        <authorList>
            <person name="Chiriac C."/>
            <person name="Salcher M."/>
            <person name="Ghai R."/>
            <person name="Kavagutti S V."/>
        </authorList>
    </citation>
    <scope>NUCLEOTIDE SEQUENCE</scope>
</reference>
<evidence type="ECO:0000256" key="1">
    <source>
        <dbReference type="SAM" id="MobiDB-lite"/>
    </source>
</evidence>
<gene>
    <name evidence="2" type="ORF">UFOPK3472_03962</name>
</gene>
<name>A0A6J7IDX3_9ZZZZ</name>
<feature type="region of interest" description="Disordered" evidence="1">
    <location>
        <begin position="1"/>
        <end position="23"/>
    </location>
</feature>
<feature type="region of interest" description="Disordered" evidence="1">
    <location>
        <begin position="180"/>
        <end position="207"/>
    </location>
</feature>
<accession>A0A6J7IDX3</accession>
<feature type="compositionally biased region" description="Polar residues" evidence="1">
    <location>
        <begin position="10"/>
        <end position="19"/>
    </location>
</feature>
<feature type="region of interest" description="Disordered" evidence="1">
    <location>
        <begin position="36"/>
        <end position="94"/>
    </location>
</feature>
<dbReference type="AlphaFoldDB" id="A0A6J7IDX3"/>